<comment type="subcellular location">
    <subcellularLocation>
        <location evidence="4">Cytoplasm</location>
    </subcellularLocation>
</comment>
<organism evidence="7 8">
    <name type="scientific">Candidatus Hydrogenosomobacter endosymbioticus</name>
    <dbReference type="NCBI Taxonomy" id="2558174"/>
    <lineage>
        <taxon>Bacteria</taxon>
        <taxon>Pseudomonadati</taxon>
        <taxon>Pseudomonadota</taxon>
        <taxon>Alphaproteobacteria</taxon>
        <taxon>Holosporales</taxon>
        <taxon>Holosporaceae</taxon>
        <taxon>Candidatus Hydrogenosomobacter</taxon>
    </lineage>
</organism>
<dbReference type="RefSeq" id="WP_236864411.1">
    <property type="nucleotide sequence ID" value="NZ_AP025225.1"/>
</dbReference>
<evidence type="ECO:0000256" key="1">
    <source>
        <dbReference type="ARBA" id="ARBA00010939"/>
    </source>
</evidence>
<keyword evidence="4" id="KW-0699">rRNA-binding</keyword>
<dbReference type="HAMAP" id="MF_00075">
    <property type="entry name" value="IF_1"/>
    <property type="match status" value="1"/>
</dbReference>
<proteinExistence type="inferred from homology"/>
<evidence type="ECO:0000256" key="4">
    <source>
        <dbReference type="HAMAP-Rule" id="MF_00075"/>
    </source>
</evidence>
<comment type="subunit">
    <text evidence="4">Component of the 30S ribosomal translation pre-initiation complex which assembles on the 30S ribosome in the order IF-2 and IF-3, IF-1 and N-formylmethionyl-tRNA(fMet); mRNA recruitment can occur at any time during PIC assembly.</text>
</comment>
<evidence type="ECO:0000256" key="3">
    <source>
        <dbReference type="ARBA" id="ARBA00022917"/>
    </source>
</evidence>
<dbReference type="GO" id="GO:0003743">
    <property type="term" value="F:translation initiation factor activity"/>
    <property type="evidence" value="ECO:0007669"/>
    <property type="project" value="UniProtKB-KW"/>
</dbReference>
<dbReference type="EMBL" id="AP025225">
    <property type="protein sequence ID" value="BDB96226.1"/>
    <property type="molecule type" value="Genomic_DNA"/>
</dbReference>
<dbReference type="PANTHER" id="PTHR33370:SF1">
    <property type="entry name" value="TRANSLATION INITIATION FACTOR IF-1, CHLOROPLASTIC"/>
    <property type="match status" value="1"/>
</dbReference>
<evidence type="ECO:0000256" key="5">
    <source>
        <dbReference type="NCBIfam" id="TIGR00008"/>
    </source>
</evidence>
<feature type="domain" description="S1-like" evidence="6">
    <location>
        <begin position="1"/>
        <end position="72"/>
    </location>
</feature>
<gene>
    <name evidence="4 7" type="primary">infA</name>
    <name evidence="7" type="ORF">HYD_3590</name>
</gene>
<keyword evidence="4" id="KW-0963">Cytoplasm</keyword>
<comment type="similarity">
    <text evidence="1 4">Belongs to the IF-1 family.</text>
</comment>
<keyword evidence="4" id="KW-0694">RNA-binding</keyword>
<keyword evidence="3 4" id="KW-0648">Protein biosynthesis</keyword>
<sequence>MAKEDIIVAFGVVLESLSNAQFSVQLTNGHLITAYVSGNMRKNQIRILVGDKVKVEISTYDLTKGRICFREK</sequence>
<evidence type="ECO:0000313" key="8">
    <source>
        <dbReference type="Proteomes" id="UP001320209"/>
    </source>
</evidence>
<dbReference type="Proteomes" id="UP001320209">
    <property type="component" value="Chromosome"/>
</dbReference>
<dbReference type="InterPro" id="IPR006196">
    <property type="entry name" value="RNA-binding_domain_S1_IF1"/>
</dbReference>
<evidence type="ECO:0000259" key="6">
    <source>
        <dbReference type="PROSITE" id="PS50832"/>
    </source>
</evidence>
<keyword evidence="2 4" id="KW-0396">Initiation factor</keyword>
<dbReference type="PANTHER" id="PTHR33370">
    <property type="entry name" value="TRANSLATION INITIATION FACTOR IF-1, CHLOROPLASTIC"/>
    <property type="match status" value="1"/>
</dbReference>
<dbReference type="InterPro" id="IPR012340">
    <property type="entry name" value="NA-bd_OB-fold"/>
</dbReference>
<dbReference type="Pfam" id="PF01176">
    <property type="entry name" value="eIF-1a"/>
    <property type="match status" value="1"/>
</dbReference>
<protein>
    <recommendedName>
        <fullName evidence="4 5">Translation initiation factor IF-1</fullName>
    </recommendedName>
</protein>
<name>A0ABM7V8U6_9PROT</name>
<dbReference type="Gene3D" id="2.40.50.140">
    <property type="entry name" value="Nucleic acid-binding proteins"/>
    <property type="match status" value="1"/>
</dbReference>
<dbReference type="InterPro" id="IPR004368">
    <property type="entry name" value="TIF_IF1"/>
</dbReference>
<dbReference type="CDD" id="cd04451">
    <property type="entry name" value="S1_IF1"/>
    <property type="match status" value="1"/>
</dbReference>
<dbReference type="NCBIfam" id="TIGR00008">
    <property type="entry name" value="infA"/>
    <property type="match status" value="1"/>
</dbReference>
<keyword evidence="8" id="KW-1185">Reference proteome</keyword>
<evidence type="ECO:0000313" key="7">
    <source>
        <dbReference type="EMBL" id="BDB96226.1"/>
    </source>
</evidence>
<accession>A0ABM7V8U6</accession>
<evidence type="ECO:0000256" key="2">
    <source>
        <dbReference type="ARBA" id="ARBA00022540"/>
    </source>
</evidence>
<dbReference type="SUPFAM" id="SSF50249">
    <property type="entry name" value="Nucleic acid-binding proteins"/>
    <property type="match status" value="1"/>
</dbReference>
<reference evidence="7" key="1">
    <citation type="submission" date="2021-10" db="EMBL/GenBank/DDBJ databases">
        <title>Genome Sequence of The Candidatus Hydrogeosomobacter endosymbioticus, an Intracellular Bacterial Symbiont of the Anaerobic Ciliate GW7.</title>
        <authorList>
            <person name="Shiohama Y."/>
            <person name="Shinzato N."/>
        </authorList>
    </citation>
    <scope>NUCLEOTIDE SEQUENCE [LARGE SCALE GENOMIC DNA]</scope>
    <source>
        <strain evidence="7">200920</strain>
    </source>
</reference>
<dbReference type="PROSITE" id="PS50832">
    <property type="entry name" value="S1_IF1_TYPE"/>
    <property type="match status" value="1"/>
</dbReference>
<comment type="function">
    <text evidence="4">One of the essential components for the initiation of protein synthesis. Stabilizes the binding of IF-2 and IF-3 on the 30S subunit to which N-formylmethionyl-tRNA(fMet) subsequently binds. Helps modulate mRNA selection, yielding the 30S pre-initiation complex (PIC). Upon addition of the 50S ribosomal subunit IF-1, IF-2 and IF-3 are released leaving the mature 70S translation initiation complex.</text>
</comment>